<organism evidence="2">
    <name type="scientific">Lygus hesperus</name>
    <name type="common">Western plant bug</name>
    <dbReference type="NCBI Taxonomy" id="30085"/>
    <lineage>
        <taxon>Eukaryota</taxon>
        <taxon>Metazoa</taxon>
        <taxon>Ecdysozoa</taxon>
        <taxon>Arthropoda</taxon>
        <taxon>Hexapoda</taxon>
        <taxon>Insecta</taxon>
        <taxon>Pterygota</taxon>
        <taxon>Neoptera</taxon>
        <taxon>Paraneoptera</taxon>
        <taxon>Hemiptera</taxon>
        <taxon>Heteroptera</taxon>
        <taxon>Panheteroptera</taxon>
        <taxon>Cimicomorpha</taxon>
        <taxon>Miridae</taxon>
        <taxon>Mirini</taxon>
        <taxon>Lygus</taxon>
    </lineage>
</organism>
<dbReference type="PANTHER" id="PTHR47331:SF6">
    <property type="entry name" value="DOUBLECORTIN DOMAIN-CONTAINING PROTEIN"/>
    <property type="match status" value="1"/>
</dbReference>
<accession>A0A0A9WPG8</accession>
<dbReference type="InterPro" id="IPR041588">
    <property type="entry name" value="Integrase_H2C2"/>
</dbReference>
<evidence type="ECO:0000259" key="1">
    <source>
        <dbReference type="Pfam" id="PF17921"/>
    </source>
</evidence>
<dbReference type="AlphaFoldDB" id="A0A0A9WPG8"/>
<name>A0A0A9WPG8_LYGHE</name>
<feature type="non-terminal residue" evidence="2">
    <location>
        <position position="156"/>
    </location>
</feature>
<proteinExistence type="predicted"/>
<reference evidence="2" key="2">
    <citation type="submission" date="2014-07" db="EMBL/GenBank/DDBJ databases">
        <authorList>
            <person name="Hull J."/>
        </authorList>
    </citation>
    <scope>NUCLEOTIDE SEQUENCE</scope>
</reference>
<gene>
    <name evidence="2" type="primary">pol_79</name>
    <name evidence="2" type="ORF">CM83_104135</name>
</gene>
<reference evidence="2" key="1">
    <citation type="journal article" date="2014" name="PLoS ONE">
        <title>Transcriptome-Based Identification of ABC Transporters in the Western Tarnished Plant Bug Lygus hesperus.</title>
        <authorList>
            <person name="Hull J.J."/>
            <person name="Chaney K."/>
            <person name="Geib S.M."/>
            <person name="Fabrick J.A."/>
            <person name="Brent C.S."/>
            <person name="Walsh D."/>
            <person name="Lavine L.C."/>
        </authorList>
    </citation>
    <scope>NUCLEOTIDE SEQUENCE</scope>
</reference>
<feature type="domain" description="Integrase zinc-binding" evidence="1">
    <location>
        <begin position="64"/>
        <end position="113"/>
    </location>
</feature>
<feature type="non-terminal residue" evidence="2">
    <location>
        <position position="1"/>
    </location>
</feature>
<evidence type="ECO:0000313" key="2">
    <source>
        <dbReference type="EMBL" id="JAG09624.1"/>
    </source>
</evidence>
<dbReference type="PANTHER" id="PTHR47331">
    <property type="entry name" value="PHD-TYPE DOMAIN-CONTAINING PROTEIN"/>
    <property type="match status" value="1"/>
</dbReference>
<dbReference type="Pfam" id="PF17921">
    <property type="entry name" value="Integrase_H2C2"/>
    <property type="match status" value="1"/>
</dbReference>
<protein>
    <submittedName>
        <fullName evidence="2">Pro-Pol polyprotein</fullName>
    </submittedName>
</protein>
<sequence length="156" mass="17703">AHYFAKDLESLTKGRPCSKQLQHLLPFIDEVGLLRVGGRLQQSLLPERSKHPIILPKEAPISRLLCNFFHIQMLHSGPQAVQAAMQRQYWILSLRSLLRHCIWQCPLCAKSRAKAHHPIMAELPQSRVTPSRPFSTTSVDMAGPLLIKESTRQIGR</sequence>
<dbReference type="EMBL" id="GBHO01033980">
    <property type="protein sequence ID" value="JAG09624.1"/>
    <property type="molecule type" value="Transcribed_RNA"/>
</dbReference>